<dbReference type="AlphaFoldDB" id="A0AAW0D2M8"/>
<feature type="chain" id="PRO_5043990352" description="SSCRP protein" evidence="1">
    <location>
        <begin position="20"/>
        <end position="101"/>
    </location>
</feature>
<keyword evidence="1" id="KW-0732">Signal</keyword>
<proteinExistence type="predicted"/>
<evidence type="ECO:0000313" key="3">
    <source>
        <dbReference type="Proteomes" id="UP001362999"/>
    </source>
</evidence>
<sequence length="101" mass="10650">MRFTSSFIALSLVAIVANAQDIIAWSGRACNGDEGLEVQCDGGCIDFTGRHSFKIFESPAKAVNLFAGANCSGERFAFGKEKAGVCINVQVGSPVQSLRCS</sequence>
<feature type="signal peptide" evidence="1">
    <location>
        <begin position="1"/>
        <end position="19"/>
    </location>
</feature>
<protein>
    <recommendedName>
        <fullName evidence="4">SSCRP protein</fullName>
    </recommendedName>
</protein>
<evidence type="ECO:0000256" key="1">
    <source>
        <dbReference type="SAM" id="SignalP"/>
    </source>
</evidence>
<dbReference type="EMBL" id="JAWWNJ010000011">
    <property type="protein sequence ID" value="KAK7045190.1"/>
    <property type="molecule type" value="Genomic_DNA"/>
</dbReference>
<evidence type="ECO:0008006" key="4">
    <source>
        <dbReference type="Google" id="ProtNLM"/>
    </source>
</evidence>
<accession>A0AAW0D2M8</accession>
<organism evidence="2 3">
    <name type="scientific">Favolaschia claudopus</name>
    <dbReference type="NCBI Taxonomy" id="2862362"/>
    <lineage>
        <taxon>Eukaryota</taxon>
        <taxon>Fungi</taxon>
        <taxon>Dikarya</taxon>
        <taxon>Basidiomycota</taxon>
        <taxon>Agaricomycotina</taxon>
        <taxon>Agaricomycetes</taxon>
        <taxon>Agaricomycetidae</taxon>
        <taxon>Agaricales</taxon>
        <taxon>Marasmiineae</taxon>
        <taxon>Mycenaceae</taxon>
        <taxon>Favolaschia</taxon>
    </lineage>
</organism>
<dbReference type="Proteomes" id="UP001362999">
    <property type="component" value="Unassembled WGS sequence"/>
</dbReference>
<comment type="caution">
    <text evidence="2">The sequence shown here is derived from an EMBL/GenBank/DDBJ whole genome shotgun (WGS) entry which is preliminary data.</text>
</comment>
<keyword evidence="3" id="KW-1185">Reference proteome</keyword>
<gene>
    <name evidence="2" type="ORF">R3P38DRAFT_2882953</name>
</gene>
<name>A0AAW0D2M8_9AGAR</name>
<reference evidence="2 3" key="1">
    <citation type="journal article" date="2024" name="J Genomics">
        <title>Draft genome sequencing and assembly of Favolaschia claudopus CIRM-BRFM 2984 isolated from oak limbs.</title>
        <authorList>
            <person name="Navarro D."/>
            <person name="Drula E."/>
            <person name="Chaduli D."/>
            <person name="Cazenave R."/>
            <person name="Ahrendt S."/>
            <person name="Wang J."/>
            <person name="Lipzen A."/>
            <person name="Daum C."/>
            <person name="Barry K."/>
            <person name="Grigoriev I.V."/>
            <person name="Favel A."/>
            <person name="Rosso M.N."/>
            <person name="Martin F."/>
        </authorList>
    </citation>
    <scope>NUCLEOTIDE SEQUENCE [LARGE SCALE GENOMIC DNA]</scope>
    <source>
        <strain evidence="2 3">CIRM-BRFM 2984</strain>
    </source>
</reference>
<evidence type="ECO:0000313" key="2">
    <source>
        <dbReference type="EMBL" id="KAK7045190.1"/>
    </source>
</evidence>